<accession>A0AAE0G7H6</accession>
<keyword evidence="3" id="KW-1185">Reference proteome</keyword>
<sequence>MLSIFYVSPYLERPGNLELDDVPMAIAQELSEVKAQIHAHNSGEIPIRPGEGKALAGKAPFGPGLVPPARKLPGITTELLAVLLVPRPGASKRLDLDFWRTNQICVLSKFKVETLKKLRRLARKNDCIFSFALRDGRNMMGIHLRPEGGLDAVFGTALRFGRLPEDLREGGARGVYPSPASLEGRCGTARVAPGKQLAGQPMAWWAGEASEPDMGNFPELCSGEAEALRVREMAAKILHRLGIERDDQNRGLGSDATGGALEARAGPGERTGRGGTVVTFDQAVPPPVYLWTPPCSLGGEIFICGKQRGVSGVCLRAPAPHHVPRLKAITHTFQAFLWELRGRTVLLQCDNKEVVHMPVHFNSRDSALMRHMRRLRLLRDLHNTELAAKYIRSEASEWADRLSRDQDVDDRRLNRRQFDRGSAPWIALPLITPPRKGCHGDCCGTTMATATPWYKEPKALAAARDLLARHPELKPPKATTDWQPSPSCSSVSGKGLLGCTATEEAVLPYMGALLRRGSVAASSMQPYLSAIND</sequence>
<dbReference type="AlphaFoldDB" id="A0AAE0G7H6"/>
<dbReference type="PANTHER" id="PTHR33050:SF8">
    <property type="entry name" value="REVERSE TRANSCRIPTASE DOMAIN-CONTAINING PROTEIN"/>
    <property type="match status" value="1"/>
</dbReference>
<dbReference type="Proteomes" id="UP001190700">
    <property type="component" value="Unassembled WGS sequence"/>
</dbReference>
<comment type="caution">
    <text evidence="2">The sequence shown here is derived from an EMBL/GenBank/DDBJ whole genome shotgun (WGS) entry which is preliminary data.</text>
</comment>
<organism evidence="2 3">
    <name type="scientific">Cymbomonas tetramitiformis</name>
    <dbReference type="NCBI Taxonomy" id="36881"/>
    <lineage>
        <taxon>Eukaryota</taxon>
        <taxon>Viridiplantae</taxon>
        <taxon>Chlorophyta</taxon>
        <taxon>Pyramimonadophyceae</taxon>
        <taxon>Pyramimonadales</taxon>
        <taxon>Pyramimonadaceae</taxon>
        <taxon>Cymbomonas</taxon>
    </lineage>
</organism>
<evidence type="ECO:0000313" key="3">
    <source>
        <dbReference type="Proteomes" id="UP001190700"/>
    </source>
</evidence>
<reference evidence="2 3" key="1">
    <citation type="journal article" date="2015" name="Genome Biol. Evol.">
        <title>Comparative Genomics of a Bacterivorous Green Alga Reveals Evolutionary Causalities and Consequences of Phago-Mixotrophic Mode of Nutrition.</title>
        <authorList>
            <person name="Burns J.A."/>
            <person name="Paasch A."/>
            <person name="Narechania A."/>
            <person name="Kim E."/>
        </authorList>
    </citation>
    <scope>NUCLEOTIDE SEQUENCE [LARGE SCALE GENOMIC DNA]</scope>
    <source>
        <strain evidence="2 3">PLY_AMNH</strain>
    </source>
</reference>
<name>A0AAE0G7H6_9CHLO</name>
<protein>
    <submittedName>
        <fullName evidence="2">Uncharacterized protein</fullName>
    </submittedName>
</protein>
<evidence type="ECO:0000256" key="1">
    <source>
        <dbReference type="SAM" id="MobiDB-lite"/>
    </source>
</evidence>
<proteinExistence type="predicted"/>
<gene>
    <name evidence="2" type="ORF">CYMTET_18701</name>
</gene>
<dbReference type="EMBL" id="LGRX02008667">
    <property type="protein sequence ID" value="KAK3273040.1"/>
    <property type="molecule type" value="Genomic_DNA"/>
</dbReference>
<dbReference type="PANTHER" id="PTHR33050">
    <property type="entry name" value="REVERSE TRANSCRIPTASE DOMAIN-CONTAINING PROTEIN"/>
    <property type="match status" value="1"/>
</dbReference>
<dbReference type="InterPro" id="IPR052055">
    <property type="entry name" value="Hepadnavirus_pol/RT"/>
</dbReference>
<feature type="region of interest" description="Disordered" evidence="1">
    <location>
        <begin position="248"/>
        <end position="274"/>
    </location>
</feature>
<evidence type="ECO:0000313" key="2">
    <source>
        <dbReference type="EMBL" id="KAK3273040.1"/>
    </source>
</evidence>